<gene>
    <name evidence="1" type="ORF">LMG22037_02751</name>
</gene>
<protein>
    <recommendedName>
        <fullName evidence="3">AB hydrolase-1 domain-containing protein</fullName>
    </recommendedName>
</protein>
<dbReference type="SUPFAM" id="SSF53474">
    <property type="entry name" value="alpha/beta-Hydrolases"/>
    <property type="match status" value="1"/>
</dbReference>
<dbReference type="Proteomes" id="UP000494249">
    <property type="component" value="Unassembled WGS sequence"/>
</dbReference>
<accession>A0A6J5B1D9</accession>
<dbReference type="PANTHER" id="PTHR35560">
    <property type="entry name" value="BLL0132 PROTEIN"/>
    <property type="match status" value="1"/>
</dbReference>
<dbReference type="AlphaFoldDB" id="A0A6J5B1D9"/>
<dbReference type="RefSeq" id="WP_035482628.1">
    <property type="nucleotide sequence ID" value="NZ_CADFGL010000030.1"/>
</dbReference>
<evidence type="ECO:0000313" key="2">
    <source>
        <dbReference type="Proteomes" id="UP000494249"/>
    </source>
</evidence>
<proteinExistence type="predicted"/>
<dbReference type="EMBL" id="CADIKB010000010">
    <property type="protein sequence ID" value="CAB3686438.1"/>
    <property type="molecule type" value="Genomic_DNA"/>
</dbReference>
<evidence type="ECO:0008006" key="3">
    <source>
        <dbReference type="Google" id="ProtNLM"/>
    </source>
</evidence>
<name>A0A6J5B1D9_9BURK</name>
<organism evidence="1 2">
    <name type="scientific">Paraburkholderia phenoliruptrix</name>
    <dbReference type="NCBI Taxonomy" id="252970"/>
    <lineage>
        <taxon>Bacteria</taxon>
        <taxon>Pseudomonadati</taxon>
        <taxon>Pseudomonadota</taxon>
        <taxon>Betaproteobacteria</taxon>
        <taxon>Burkholderiales</taxon>
        <taxon>Burkholderiaceae</taxon>
        <taxon>Paraburkholderia</taxon>
    </lineage>
</organism>
<dbReference type="Gene3D" id="3.40.50.1820">
    <property type="entry name" value="alpha/beta hydrolase"/>
    <property type="match status" value="1"/>
</dbReference>
<sequence>MSAAMNLLTDSDARPRNEVPVQVVAGERLVVSKAGGEAAVPLFRGGSARPADATQVVVMLHGRLRDADAYLRSTERALASSTRDADSVILAVPQFLATADVEHHALPGGYLHWEWTSWMGGLDALGPSPLSSFDVLDALIEHFVRDGGYPNVREIVIAGHSGGAQVAHRHAILSDVAVRCRAAGVLVRYVIANPSSYVYFDAWRPYCADGSSADARAACAGFNAWKYGTQGLPRYAEVLDAQRLEHRYVDRDVTYLLGTHDNDPAHPALDRSCEAMLQGPHRLARGRAYYAYLRRRHLRLRHQLYEVAGAAHSGDAMFVSQPGVEALFGTAARLVDTGVVHEGRALE</sequence>
<dbReference type="PANTHER" id="PTHR35560:SF3">
    <property type="entry name" value="PEPTIDASE S9 PROLYL OLIGOPEPTIDASE CATALYTIC DOMAIN-CONTAINING PROTEIN"/>
    <property type="match status" value="1"/>
</dbReference>
<reference evidence="1 2" key="1">
    <citation type="submission" date="2020-04" db="EMBL/GenBank/DDBJ databases">
        <authorList>
            <person name="De Canck E."/>
        </authorList>
    </citation>
    <scope>NUCLEOTIDE SEQUENCE [LARGE SCALE GENOMIC DNA]</scope>
    <source>
        <strain evidence="1 2">LMG 22037</strain>
    </source>
</reference>
<dbReference type="InterPro" id="IPR029058">
    <property type="entry name" value="AB_hydrolase_fold"/>
</dbReference>
<evidence type="ECO:0000313" key="1">
    <source>
        <dbReference type="EMBL" id="CAB3686438.1"/>
    </source>
</evidence>